<evidence type="ECO:0000256" key="7">
    <source>
        <dbReference type="ARBA" id="ARBA00023136"/>
    </source>
</evidence>
<proteinExistence type="inferred from homology"/>
<comment type="similarity">
    <text evidence="3">Belongs to the wax synthase family.</text>
</comment>
<comment type="subcellular location">
    <subcellularLocation>
        <location evidence="1">Membrane</location>
        <topology evidence="1">Multi-pass membrane protein</topology>
    </subcellularLocation>
</comment>
<evidence type="ECO:0000256" key="1">
    <source>
        <dbReference type="ARBA" id="ARBA00004141"/>
    </source>
</evidence>
<feature type="non-terminal residue" evidence="11">
    <location>
        <position position="528"/>
    </location>
</feature>
<name>A0A8H7HYK4_9AGAM</name>
<gene>
    <name evidence="11" type="ORF">RHS03_00804</name>
</gene>
<evidence type="ECO:0000313" key="12">
    <source>
        <dbReference type="Proteomes" id="UP000602905"/>
    </source>
</evidence>
<dbReference type="GO" id="GO:0016020">
    <property type="term" value="C:membrane"/>
    <property type="evidence" value="ECO:0007669"/>
    <property type="project" value="UniProtKB-SubCell"/>
</dbReference>
<feature type="transmembrane region" description="Helical" evidence="9">
    <location>
        <begin position="237"/>
        <end position="262"/>
    </location>
</feature>
<evidence type="ECO:0000256" key="8">
    <source>
        <dbReference type="SAM" id="MobiDB-lite"/>
    </source>
</evidence>
<evidence type="ECO:0000256" key="2">
    <source>
        <dbReference type="ARBA" id="ARBA00005179"/>
    </source>
</evidence>
<dbReference type="AlphaFoldDB" id="A0A8H7HYK4"/>
<evidence type="ECO:0000256" key="5">
    <source>
        <dbReference type="ARBA" id="ARBA00022692"/>
    </source>
</evidence>
<dbReference type="PANTHER" id="PTHR31595:SF57">
    <property type="entry name" value="OS04G0481900 PROTEIN"/>
    <property type="match status" value="1"/>
</dbReference>
<keyword evidence="6 9" id="KW-1133">Transmembrane helix</keyword>
<accession>A0A8H7HYK4</accession>
<dbReference type="Proteomes" id="UP000602905">
    <property type="component" value="Unassembled WGS sequence"/>
</dbReference>
<keyword evidence="4 11" id="KW-0808">Transferase</keyword>
<organism evidence="11 12">
    <name type="scientific">Rhizoctonia solani</name>
    <dbReference type="NCBI Taxonomy" id="456999"/>
    <lineage>
        <taxon>Eukaryota</taxon>
        <taxon>Fungi</taxon>
        <taxon>Dikarya</taxon>
        <taxon>Basidiomycota</taxon>
        <taxon>Agaricomycotina</taxon>
        <taxon>Agaricomycetes</taxon>
        <taxon>Cantharellales</taxon>
        <taxon>Ceratobasidiaceae</taxon>
        <taxon>Rhizoctonia</taxon>
    </lineage>
</organism>
<feature type="transmembrane region" description="Helical" evidence="9">
    <location>
        <begin position="325"/>
        <end position="347"/>
    </location>
</feature>
<feature type="domain" description="Wax synthase" evidence="10">
    <location>
        <begin position="268"/>
        <end position="361"/>
    </location>
</feature>
<feature type="region of interest" description="Disordered" evidence="8">
    <location>
        <begin position="499"/>
        <end position="528"/>
    </location>
</feature>
<sequence>MHSLVDAFRILVPEPKDRIPLTWSNSPLVILPVVPLLLLSYLARRPRTQLLRLAILPLAVWSTLSAAYTYEWTNPVYNVYNFASGLWGMFALLKAVEFALTPHGRLKVGEMKPGSIKSPASNKYIANFTKTQSISRSLSALYIGFLDACELLSSMRGVGWDYGTGNDIYIPLEHRSSEKTGFLKSTLWSTLGYYLLLDMIDTGFKLVPGVSSPSGGSIFRPELSLIPRLVVSTGLHFATGVAFIAGFNMFYGLLTLIAVSWWQPPSAWPPVTENPWATTSLHDFWGKRWHQLLRQAFFVGGGYPLAFLGKTIFGVLFGERVGRTAALWGLLLGTFTASGLFHMFAMYAMGQGIEWKVVGFFSAQAIALILERAWRTATGRRVEGWWGRAWSYLWIVGGGQWCVDAWHRRGLGGGMVIPPSLSVTRLIILPLVLKSKANSNILVMREDDITVLNSSGDSWKLSNLAAPASVEAGHIHAIQAAREPHLFIKCTAGSILQSAKRQVNPRDPVTAEAPPKLRTYQRKEPRRK</sequence>
<feature type="transmembrane region" description="Helical" evidence="9">
    <location>
        <begin position="23"/>
        <end position="43"/>
    </location>
</feature>
<feature type="transmembrane region" description="Helical" evidence="9">
    <location>
        <begin position="296"/>
        <end position="318"/>
    </location>
</feature>
<reference evidence="11" key="1">
    <citation type="submission" date="2020-09" db="EMBL/GenBank/DDBJ databases">
        <title>Comparative genome analyses of four rice-infecting Rhizoctonia solani isolates reveal extensive enrichment of homogalacturonan modification genes.</title>
        <authorList>
            <person name="Lee D.-Y."/>
            <person name="Jeon J."/>
            <person name="Kim K.-T."/>
            <person name="Cheong K."/>
            <person name="Song H."/>
            <person name="Choi G."/>
            <person name="Ko J."/>
            <person name="Opiyo S.O."/>
            <person name="Zuo S."/>
            <person name="Madhav S."/>
            <person name="Lee Y.-H."/>
            <person name="Wang G.-L."/>
        </authorList>
    </citation>
    <scope>NUCLEOTIDE SEQUENCE</scope>
    <source>
        <strain evidence="11">AG1-IA WGL</strain>
    </source>
</reference>
<evidence type="ECO:0000256" key="3">
    <source>
        <dbReference type="ARBA" id="ARBA00007282"/>
    </source>
</evidence>
<dbReference type="GO" id="GO:0008374">
    <property type="term" value="F:O-acyltransferase activity"/>
    <property type="evidence" value="ECO:0007669"/>
    <property type="project" value="InterPro"/>
</dbReference>
<dbReference type="InterPro" id="IPR044851">
    <property type="entry name" value="Wax_synthase"/>
</dbReference>
<evidence type="ECO:0000256" key="4">
    <source>
        <dbReference type="ARBA" id="ARBA00022679"/>
    </source>
</evidence>
<dbReference type="InterPro" id="IPR032805">
    <property type="entry name" value="Wax_synthase_dom"/>
</dbReference>
<dbReference type="EMBL" id="JACYCD010000023">
    <property type="protein sequence ID" value="KAF8713207.1"/>
    <property type="molecule type" value="Genomic_DNA"/>
</dbReference>
<protein>
    <submittedName>
        <fullName evidence="11">Membrane bound O-acyl transferase family</fullName>
    </submittedName>
</protein>
<dbReference type="Pfam" id="PF13813">
    <property type="entry name" value="MBOAT_2"/>
    <property type="match status" value="1"/>
</dbReference>
<comment type="pathway">
    <text evidence="2">Secondary metabolite biosynthesis.</text>
</comment>
<evidence type="ECO:0000256" key="6">
    <source>
        <dbReference type="ARBA" id="ARBA00022989"/>
    </source>
</evidence>
<keyword evidence="5 9" id="KW-0812">Transmembrane</keyword>
<evidence type="ECO:0000256" key="9">
    <source>
        <dbReference type="SAM" id="Phobius"/>
    </source>
</evidence>
<dbReference type="PANTHER" id="PTHR31595">
    <property type="entry name" value="LONG-CHAIN-ALCOHOL O-FATTY-ACYLTRANSFERASE 3-RELATED"/>
    <property type="match status" value="1"/>
</dbReference>
<comment type="caution">
    <text evidence="11">The sequence shown here is derived from an EMBL/GenBank/DDBJ whole genome shotgun (WGS) entry which is preliminary data.</text>
</comment>
<feature type="transmembrane region" description="Helical" evidence="9">
    <location>
        <begin position="353"/>
        <end position="370"/>
    </location>
</feature>
<dbReference type="OrthoDB" id="1077582at2759"/>
<evidence type="ECO:0000313" key="11">
    <source>
        <dbReference type="EMBL" id="KAF8713207.1"/>
    </source>
</evidence>
<keyword evidence="7 9" id="KW-0472">Membrane</keyword>
<evidence type="ECO:0000259" key="10">
    <source>
        <dbReference type="Pfam" id="PF13813"/>
    </source>
</evidence>
<dbReference type="GO" id="GO:0006629">
    <property type="term" value="P:lipid metabolic process"/>
    <property type="evidence" value="ECO:0007669"/>
    <property type="project" value="InterPro"/>
</dbReference>